<sequence length="69" mass="8162">MKKMLNIEYHYNNNKTFTWSYKKLGVAIEIIKDDFNECPQIEKAVIYDEEDNKILELKNEPIVLIGGQK</sequence>
<accession>A0A650EWQ6</accession>
<evidence type="ECO:0000313" key="2">
    <source>
        <dbReference type="Proteomes" id="UP000427634"/>
    </source>
</evidence>
<proteinExistence type="predicted"/>
<dbReference type="Proteomes" id="UP000427634">
    <property type="component" value="Segment"/>
</dbReference>
<dbReference type="EMBL" id="MN689528">
    <property type="protein sequence ID" value="QGT53494.1"/>
    <property type="molecule type" value="Genomic_DNA"/>
</dbReference>
<keyword evidence="2" id="KW-1185">Reference proteome</keyword>
<reference evidence="1 2" key="1">
    <citation type="submission" date="2019-11" db="EMBL/GenBank/DDBJ databases">
        <title>Genome Sequences of 31 Lactococcus lactis Bacteriophages Isolated from Foods.</title>
        <authorList>
            <person name="Marcelli B."/>
            <person name="de Jong A."/>
            <person name="Kuipers O.P."/>
        </authorList>
    </citation>
    <scope>NUCLEOTIDE SEQUENCE [LARGE SCALE GENOMIC DNA]</scope>
</reference>
<organism evidence="1 2">
    <name type="scientific">Lactococcus phage CHPC972</name>
    <dbReference type="NCBI Taxonomy" id="2675260"/>
    <lineage>
        <taxon>Viruses</taxon>
        <taxon>Duplodnaviria</taxon>
        <taxon>Heunggongvirae</taxon>
        <taxon>Uroviricota</taxon>
        <taxon>Caudoviricetes</taxon>
        <taxon>Ceduovirus</taxon>
        <taxon>Ceduovirus CHPC972</taxon>
    </lineage>
</organism>
<evidence type="ECO:0000313" key="1">
    <source>
        <dbReference type="EMBL" id="QGT53494.1"/>
    </source>
</evidence>
<gene>
    <name evidence="1" type="ORF">CHPC972_001159</name>
</gene>
<name>A0A650EWQ6_9CAUD</name>
<protein>
    <submittedName>
        <fullName evidence="1">Uncharacterized protein</fullName>
    </submittedName>
</protein>